<dbReference type="InterPro" id="IPR015797">
    <property type="entry name" value="NUDIX_hydrolase-like_dom_sf"/>
</dbReference>
<dbReference type="CDD" id="cd02885">
    <property type="entry name" value="NUDIX_IPP_Isomerase"/>
    <property type="match status" value="1"/>
</dbReference>
<evidence type="ECO:0000259" key="6">
    <source>
        <dbReference type="PROSITE" id="PS51462"/>
    </source>
</evidence>
<dbReference type="RefSeq" id="WP_133902671.1">
    <property type="nucleotide sequence ID" value="NZ_SOCP01000004.1"/>
</dbReference>
<evidence type="ECO:0000256" key="4">
    <source>
        <dbReference type="ARBA" id="ARBA00023229"/>
    </source>
</evidence>
<feature type="domain" description="Nudix hydrolase" evidence="6">
    <location>
        <begin position="7"/>
        <end position="139"/>
    </location>
</feature>
<evidence type="ECO:0000313" key="7">
    <source>
        <dbReference type="EMBL" id="TDV53627.1"/>
    </source>
</evidence>
<name>A0A4R7VWM6_9PSEU</name>
<organism evidence="7 8">
    <name type="scientific">Actinophytocola oryzae</name>
    <dbReference type="NCBI Taxonomy" id="502181"/>
    <lineage>
        <taxon>Bacteria</taxon>
        <taxon>Bacillati</taxon>
        <taxon>Actinomycetota</taxon>
        <taxon>Actinomycetes</taxon>
        <taxon>Pseudonocardiales</taxon>
        <taxon>Pseudonocardiaceae</taxon>
    </lineage>
</organism>
<keyword evidence="8" id="KW-1185">Reference proteome</keyword>
<dbReference type="Pfam" id="PF00293">
    <property type="entry name" value="NUDIX"/>
    <property type="match status" value="1"/>
</dbReference>
<dbReference type="SUPFAM" id="SSF55811">
    <property type="entry name" value="Nudix"/>
    <property type="match status" value="1"/>
</dbReference>
<reference evidence="7 8" key="1">
    <citation type="submission" date="2019-03" db="EMBL/GenBank/DDBJ databases">
        <title>Genomic Encyclopedia of Archaeal and Bacterial Type Strains, Phase II (KMG-II): from individual species to whole genera.</title>
        <authorList>
            <person name="Goeker M."/>
        </authorList>
    </citation>
    <scope>NUCLEOTIDE SEQUENCE [LARGE SCALE GENOMIC DNA]</scope>
    <source>
        <strain evidence="7 8">DSM 45499</strain>
    </source>
</reference>
<keyword evidence="4" id="KW-0414">Isoprene biosynthesis</keyword>
<proteinExistence type="inferred from homology"/>
<dbReference type="Gene3D" id="3.90.79.10">
    <property type="entry name" value="Nucleoside Triphosphate Pyrophosphohydrolase"/>
    <property type="match status" value="1"/>
</dbReference>
<dbReference type="GO" id="GO:0004452">
    <property type="term" value="F:isopentenyl-diphosphate delta-isomerase activity"/>
    <property type="evidence" value="ECO:0007669"/>
    <property type="project" value="UniProtKB-EC"/>
</dbReference>
<dbReference type="InterPro" id="IPR000086">
    <property type="entry name" value="NUDIX_hydrolase_dom"/>
</dbReference>
<evidence type="ECO:0000256" key="2">
    <source>
        <dbReference type="ARBA" id="ARBA00007579"/>
    </source>
</evidence>
<dbReference type="InterPro" id="IPR011876">
    <property type="entry name" value="IsopentenylPP_isomerase_typ1"/>
</dbReference>
<sequence length="165" mass="17862">MSEADLDHVTAFSCYLFTSDGRLLLTMRGHAKKAWPGIWANSCYGHPAPGESLPEAVSRTLRDELGISSAAELILPTSRQGMRADGELTGELCPVFRVVTDEPPCPDPVEVGDFEWVGWPEFVYAVATGDITVSPWCRPQVAELSALGDDPAEWPVADVEFPTAA</sequence>
<protein>
    <recommendedName>
        <fullName evidence="3">isopentenyl-diphosphate Delta-isomerase</fullName>
        <ecNumber evidence="3">5.3.3.2</ecNumber>
    </recommendedName>
</protein>
<dbReference type="PROSITE" id="PS51462">
    <property type="entry name" value="NUDIX"/>
    <property type="match status" value="1"/>
</dbReference>
<comment type="caution">
    <text evidence="7">The sequence shown here is derived from an EMBL/GenBank/DDBJ whole genome shotgun (WGS) entry which is preliminary data.</text>
</comment>
<evidence type="ECO:0000256" key="3">
    <source>
        <dbReference type="ARBA" id="ARBA00012057"/>
    </source>
</evidence>
<gene>
    <name evidence="7" type="ORF">CLV71_10495</name>
</gene>
<comment type="pathway">
    <text evidence="1">Isoprenoid biosynthesis; dimethylallyl diphosphate biosynthesis; dimethylallyl diphosphate from isopentenyl diphosphate: step 1/1.</text>
</comment>
<evidence type="ECO:0000256" key="1">
    <source>
        <dbReference type="ARBA" id="ARBA00004826"/>
    </source>
</evidence>
<evidence type="ECO:0000256" key="5">
    <source>
        <dbReference type="ARBA" id="ARBA00023235"/>
    </source>
</evidence>
<evidence type="ECO:0000313" key="8">
    <source>
        <dbReference type="Proteomes" id="UP000294927"/>
    </source>
</evidence>
<dbReference type="OrthoDB" id="9809458at2"/>
<dbReference type="EC" id="5.3.3.2" evidence="3"/>
<keyword evidence="5 7" id="KW-0413">Isomerase</keyword>
<dbReference type="EMBL" id="SOCP01000004">
    <property type="protein sequence ID" value="TDV53627.1"/>
    <property type="molecule type" value="Genomic_DNA"/>
</dbReference>
<dbReference type="GO" id="GO:0008299">
    <property type="term" value="P:isoprenoid biosynthetic process"/>
    <property type="evidence" value="ECO:0007669"/>
    <property type="project" value="UniProtKB-KW"/>
</dbReference>
<dbReference type="Proteomes" id="UP000294927">
    <property type="component" value="Unassembled WGS sequence"/>
</dbReference>
<accession>A0A4R7VWM6</accession>
<dbReference type="AlphaFoldDB" id="A0A4R7VWM6"/>
<dbReference type="PANTHER" id="PTHR10885">
    <property type="entry name" value="ISOPENTENYL-DIPHOSPHATE DELTA-ISOMERASE"/>
    <property type="match status" value="1"/>
</dbReference>
<dbReference type="NCBIfam" id="NF002995">
    <property type="entry name" value="PRK03759.1"/>
    <property type="match status" value="1"/>
</dbReference>
<dbReference type="PANTHER" id="PTHR10885:SF0">
    <property type="entry name" value="ISOPENTENYL-DIPHOSPHATE DELTA-ISOMERASE"/>
    <property type="match status" value="1"/>
</dbReference>
<comment type="similarity">
    <text evidence="2">Belongs to the IPP isomerase type 1 family.</text>
</comment>